<feature type="region of interest" description="Disordered" evidence="1">
    <location>
        <begin position="90"/>
        <end position="113"/>
    </location>
</feature>
<feature type="region of interest" description="Disordered" evidence="1">
    <location>
        <begin position="40"/>
        <end position="78"/>
    </location>
</feature>
<dbReference type="Gene3D" id="1.10.287.4300">
    <property type="entry name" value="Stage III sporulation protein AH-like"/>
    <property type="match status" value="1"/>
</dbReference>
<accession>A0A1G6VLQ5</accession>
<evidence type="ECO:0000313" key="3">
    <source>
        <dbReference type="EMBL" id="SDD54570.1"/>
    </source>
</evidence>
<dbReference type="STRING" id="361279.SAMN05421663_11343"/>
<keyword evidence="4" id="KW-1185">Reference proteome</keyword>
<dbReference type="OrthoDB" id="2939102at2"/>
<evidence type="ECO:0000256" key="2">
    <source>
        <dbReference type="SAM" id="Phobius"/>
    </source>
</evidence>
<feature type="transmembrane region" description="Helical" evidence="2">
    <location>
        <begin position="7"/>
        <end position="25"/>
    </location>
</feature>
<feature type="compositionally biased region" description="Basic and acidic residues" evidence="1">
    <location>
        <begin position="94"/>
        <end position="104"/>
    </location>
</feature>
<gene>
    <name evidence="3" type="ORF">SAMN05421663_11343</name>
</gene>
<keyword evidence="2" id="KW-0812">Transmembrane</keyword>
<dbReference type="Proteomes" id="UP000198666">
    <property type="component" value="Unassembled WGS sequence"/>
</dbReference>
<dbReference type="InterPro" id="IPR038503">
    <property type="entry name" value="SpoIIIAH_sf"/>
</dbReference>
<dbReference type="InterPro" id="IPR024232">
    <property type="entry name" value="SpoIIIAH"/>
</dbReference>
<sequence length="196" mass="21478">MLKKQTVWLLTMLSLLIVLSVYYMTSPNGDELAFINDNAEENGTSTTAGDSKDTKDSGESGDAGSDEEGEADVTTEPADVDELFASIRMQTTDQRSEAKTRLEEIVASSSTSTEEKNEAVNQIELMEQFASKESILEESIIAEKGYEEVLVRAEEGHVQITVKTDKMTAQEANSIMQMASDEFAGANVDVKYIPQK</sequence>
<keyword evidence="2" id="KW-0472">Membrane</keyword>
<dbReference type="RefSeq" id="WP_093728501.1">
    <property type="nucleotide sequence ID" value="NZ_FMZB01000013.1"/>
</dbReference>
<feature type="compositionally biased region" description="Acidic residues" evidence="1">
    <location>
        <begin position="64"/>
        <end position="78"/>
    </location>
</feature>
<evidence type="ECO:0000256" key="1">
    <source>
        <dbReference type="SAM" id="MobiDB-lite"/>
    </source>
</evidence>
<proteinExistence type="predicted"/>
<reference evidence="4" key="1">
    <citation type="submission" date="2016-10" db="EMBL/GenBank/DDBJ databases">
        <authorList>
            <person name="Varghese N."/>
            <person name="Submissions S."/>
        </authorList>
    </citation>
    <scope>NUCLEOTIDE SEQUENCE [LARGE SCALE GENOMIC DNA]</scope>
    <source>
        <strain evidence="4">DSM 21620</strain>
    </source>
</reference>
<organism evidence="3 4">
    <name type="scientific">Terribacillus halophilus</name>
    <dbReference type="NCBI Taxonomy" id="361279"/>
    <lineage>
        <taxon>Bacteria</taxon>
        <taxon>Bacillati</taxon>
        <taxon>Bacillota</taxon>
        <taxon>Bacilli</taxon>
        <taxon>Bacillales</taxon>
        <taxon>Bacillaceae</taxon>
        <taxon>Terribacillus</taxon>
    </lineage>
</organism>
<dbReference type="EMBL" id="FMZB01000013">
    <property type="protein sequence ID" value="SDD54570.1"/>
    <property type="molecule type" value="Genomic_DNA"/>
</dbReference>
<evidence type="ECO:0000313" key="4">
    <source>
        <dbReference type="Proteomes" id="UP000198666"/>
    </source>
</evidence>
<keyword evidence="2" id="KW-1133">Transmembrane helix</keyword>
<dbReference type="Pfam" id="PF12685">
    <property type="entry name" value="SpoIIIAH"/>
    <property type="match status" value="1"/>
</dbReference>
<name>A0A1G6VLQ5_9BACI</name>
<protein>
    <submittedName>
        <fullName evidence="3">Stage III sporulation protein AH</fullName>
    </submittedName>
</protein>
<dbReference type="AlphaFoldDB" id="A0A1G6VLQ5"/>